<gene>
    <name evidence="2" type="ORF">FJN17_00945</name>
</gene>
<evidence type="ECO:0000313" key="2">
    <source>
        <dbReference type="EMBL" id="QDF36242.1"/>
    </source>
</evidence>
<evidence type="ECO:0000256" key="1">
    <source>
        <dbReference type="SAM" id="MobiDB-lite"/>
    </source>
</evidence>
<dbReference type="RefSeq" id="WP_140477502.1">
    <property type="nucleotide sequence ID" value="NZ_CP041090.2"/>
</dbReference>
<evidence type="ECO:0000313" key="3">
    <source>
        <dbReference type="Proteomes" id="UP000319298"/>
    </source>
</evidence>
<name>A0ABX5W184_9BRAD</name>
<feature type="region of interest" description="Disordered" evidence="1">
    <location>
        <begin position="60"/>
        <end position="86"/>
    </location>
</feature>
<dbReference type="EMBL" id="CP041090">
    <property type="protein sequence ID" value="QDF36242.1"/>
    <property type="molecule type" value="Genomic_DNA"/>
</dbReference>
<keyword evidence="3" id="KW-1185">Reference proteome</keyword>
<reference evidence="3" key="1">
    <citation type="submission" date="2019-06" db="EMBL/GenBank/DDBJ databases">
        <title>Whole-Genome Sequence of Bradyrhizobium sp. 3 Strain 65S1MB.</title>
        <authorList>
            <person name="Bromfield E.S.P."/>
            <person name="Cloutier S."/>
            <person name="Nguyen H.D.T."/>
        </authorList>
    </citation>
    <scope>NUCLEOTIDE SEQUENCE [LARGE SCALE GENOMIC DNA]</scope>
    <source>
        <strain evidence="3">65S1MB</strain>
    </source>
</reference>
<accession>A0ABX5W184</accession>
<proteinExistence type="predicted"/>
<protein>
    <submittedName>
        <fullName evidence="2">Uncharacterized protein</fullName>
    </submittedName>
</protein>
<reference evidence="2 3" key="2">
    <citation type="journal article" date="2020" name="Int. J. Syst. Evol. Microbiol.">
        <title>Description and complete genome sequences of Bradyrhizobium symbiodeficiens sp. nov., a non-symbiotic bacterium associated with legumes native to Canada.</title>
        <authorList>
            <person name="Bromfield E.S.P."/>
            <person name="Cloutier S."/>
            <person name="Nguyen H.D.T."/>
        </authorList>
    </citation>
    <scope>NUCLEOTIDE SEQUENCE [LARGE SCALE GENOMIC DNA]</scope>
    <source>
        <strain evidence="2 3">65S1MB</strain>
    </source>
</reference>
<organism evidence="2 3">
    <name type="scientific">Bradyrhizobium symbiodeficiens</name>
    <dbReference type="NCBI Taxonomy" id="1404367"/>
    <lineage>
        <taxon>Bacteria</taxon>
        <taxon>Pseudomonadati</taxon>
        <taxon>Pseudomonadota</taxon>
        <taxon>Alphaproteobacteria</taxon>
        <taxon>Hyphomicrobiales</taxon>
        <taxon>Nitrobacteraceae</taxon>
        <taxon>Bradyrhizobium</taxon>
    </lineage>
</organism>
<dbReference type="Proteomes" id="UP000319298">
    <property type="component" value="Chromosome"/>
</dbReference>
<feature type="compositionally biased region" description="Polar residues" evidence="1">
    <location>
        <begin position="64"/>
        <end position="79"/>
    </location>
</feature>
<sequence>MTDSDRFFDFPYVYRWAYKGRQGQRCRVLAVGTLYACLVEFPDGFKMVSTTNALKEAEIPSPMTPSKTATTMLSPSNLTADEINGL</sequence>